<dbReference type="RefSeq" id="WP_236996339.1">
    <property type="nucleotide sequence ID" value="NZ_JAKKOR010000001.1"/>
</dbReference>
<sequence length="271" mass="27643">MTSGGELTLPVLVPGIPVLARGDSGVHVGCDPRSAIVLALTPGTDPRAVADLLQALRVPVRYRDIAKRVRAAGLDAASFRAMVDRLVAAGKAAVVTPPRIMPVHVLGSGDVATALSVSLKSAGVKVHGTADGAGLVVVADQPVPDPILVTTLMASATPHLSVHLRDGVGIVGPLVLPGTSACLRCVDLYRADLDPQWPVLAASMNAIAGYASSAVLAATVAVACSQIEEITAVSARATPACVGRTFEFSDHPARLSSHAVTPHSRCMCVVA</sequence>
<gene>
    <name evidence="1" type="ORF">L5G33_01350</name>
</gene>
<organism evidence="1 2">
    <name type="scientific">Gordonia liuliyuniae</name>
    <dbReference type="NCBI Taxonomy" id="2911517"/>
    <lineage>
        <taxon>Bacteria</taxon>
        <taxon>Bacillati</taxon>
        <taxon>Actinomycetota</taxon>
        <taxon>Actinomycetes</taxon>
        <taxon>Mycobacteriales</taxon>
        <taxon>Gordoniaceae</taxon>
        <taxon>Gordonia</taxon>
    </lineage>
</organism>
<evidence type="ECO:0008006" key="3">
    <source>
        <dbReference type="Google" id="ProtNLM"/>
    </source>
</evidence>
<accession>A0ABS9INJ3</accession>
<protein>
    <recommendedName>
        <fullName evidence="3">Bacteriocin biosynthesis cyclodehydratase domain-containing protein</fullName>
    </recommendedName>
</protein>
<evidence type="ECO:0000313" key="2">
    <source>
        <dbReference type="Proteomes" id="UP001200110"/>
    </source>
</evidence>
<reference evidence="1 2" key="1">
    <citation type="submission" date="2022-01" db="EMBL/GenBank/DDBJ databases">
        <authorList>
            <person name="Huang Y."/>
        </authorList>
    </citation>
    <scope>NUCLEOTIDE SEQUENCE [LARGE SCALE GENOMIC DNA]</scope>
    <source>
        <strain evidence="1 2">HY366</strain>
    </source>
</reference>
<keyword evidence="2" id="KW-1185">Reference proteome</keyword>
<comment type="caution">
    <text evidence="1">The sequence shown here is derived from an EMBL/GenBank/DDBJ whole genome shotgun (WGS) entry which is preliminary data.</text>
</comment>
<evidence type="ECO:0000313" key="1">
    <source>
        <dbReference type="EMBL" id="MCF8587113.1"/>
    </source>
</evidence>
<name>A0ABS9INJ3_9ACTN</name>
<proteinExistence type="predicted"/>
<dbReference type="Proteomes" id="UP001200110">
    <property type="component" value="Unassembled WGS sequence"/>
</dbReference>
<dbReference type="EMBL" id="JAKKOR010000001">
    <property type="protein sequence ID" value="MCF8587113.1"/>
    <property type="molecule type" value="Genomic_DNA"/>
</dbReference>
<dbReference type="Gene3D" id="3.40.50.720">
    <property type="entry name" value="NAD(P)-binding Rossmann-like Domain"/>
    <property type="match status" value="1"/>
</dbReference>